<keyword evidence="8" id="KW-1185">Reference proteome</keyword>
<accession>A0A9X1DE82</accession>
<keyword evidence="5 7" id="KW-0808">Transferase</keyword>
<dbReference type="AlphaFoldDB" id="A0A9X1DE82"/>
<dbReference type="Gene3D" id="3.40.50.300">
    <property type="entry name" value="P-loop containing nucleotide triphosphate hydrolases"/>
    <property type="match status" value="1"/>
</dbReference>
<keyword evidence="5" id="KW-0963">Cytoplasm</keyword>
<evidence type="ECO:0000256" key="5">
    <source>
        <dbReference type="HAMAP-Rule" id="MF_00376"/>
    </source>
</evidence>
<dbReference type="Proteomes" id="UP001138757">
    <property type="component" value="Unassembled WGS sequence"/>
</dbReference>
<dbReference type="Pfam" id="PF01121">
    <property type="entry name" value="CoaE"/>
    <property type="match status" value="1"/>
</dbReference>
<keyword evidence="2 5" id="KW-0547">Nucleotide-binding</keyword>
<evidence type="ECO:0000256" key="4">
    <source>
        <dbReference type="ARBA" id="ARBA00022993"/>
    </source>
</evidence>
<dbReference type="HAMAP" id="MF_00376">
    <property type="entry name" value="Dephospho_CoA_kinase"/>
    <property type="match status" value="1"/>
</dbReference>
<reference evidence="7" key="1">
    <citation type="submission" date="2021-05" db="EMBL/GenBank/DDBJ databases">
        <title>Genome of Sphingobium sp. strain.</title>
        <authorList>
            <person name="Fan R."/>
        </authorList>
    </citation>
    <scope>NUCLEOTIDE SEQUENCE</scope>
    <source>
        <strain evidence="7">H33</strain>
    </source>
</reference>
<evidence type="ECO:0000256" key="6">
    <source>
        <dbReference type="NCBIfam" id="TIGR00152"/>
    </source>
</evidence>
<comment type="subcellular location">
    <subcellularLocation>
        <location evidence="5">Cytoplasm</location>
    </subcellularLocation>
</comment>
<comment type="function">
    <text evidence="5">Catalyzes the phosphorylation of the 3'-hydroxyl group of dephosphocoenzyme A to form coenzyme A.</text>
</comment>
<dbReference type="GO" id="GO:0015937">
    <property type="term" value="P:coenzyme A biosynthetic process"/>
    <property type="evidence" value="ECO:0007669"/>
    <property type="project" value="UniProtKB-UniRule"/>
</dbReference>
<dbReference type="RefSeq" id="WP_214624832.1">
    <property type="nucleotide sequence ID" value="NZ_JAHGAW010000011.1"/>
</dbReference>
<dbReference type="CDD" id="cd02022">
    <property type="entry name" value="DPCK"/>
    <property type="match status" value="1"/>
</dbReference>
<dbReference type="GO" id="GO:0005737">
    <property type="term" value="C:cytoplasm"/>
    <property type="evidence" value="ECO:0007669"/>
    <property type="project" value="UniProtKB-SubCell"/>
</dbReference>
<dbReference type="GO" id="GO:0004140">
    <property type="term" value="F:dephospho-CoA kinase activity"/>
    <property type="evidence" value="ECO:0007669"/>
    <property type="project" value="UniProtKB-UniRule"/>
</dbReference>
<sequence>MAHRPFRLGLTGSIGSGKSTVAAVFRQAGVPVFDADAEVHRLQGPGGALLPAIEARFPGTTGPMGVNRQALSARVIGKPAELRALERIVHPAVGTARQAFLRRQAGHRLVLLDIPLLFETGGERAMDRVIVLSTPLFVQRRRVLRRKGMTEGRLRKIRAAQMPDHLKCARADFILNTARPKWQTRAEISRLLACLRRSLVR</sequence>
<feature type="binding site" evidence="5">
    <location>
        <begin position="15"/>
        <end position="20"/>
    </location>
    <ligand>
        <name>ATP</name>
        <dbReference type="ChEBI" id="CHEBI:30616"/>
    </ligand>
</feature>
<comment type="caution">
    <text evidence="7">The sequence shown here is derived from an EMBL/GenBank/DDBJ whole genome shotgun (WGS) entry which is preliminary data.</text>
</comment>
<dbReference type="SUPFAM" id="SSF52540">
    <property type="entry name" value="P-loop containing nucleoside triphosphate hydrolases"/>
    <property type="match status" value="1"/>
</dbReference>
<dbReference type="PANTHER" id="PTHR10695">
    <property type="entry name" value="DEPHOSPHO-COA KINASE-RELATED"/>
    <property type="match status" value="1"/>
</dbReference>
<keyword evidence="5 7" id="KW-0418">Kinase</keyword>
<dbReference type="EMBL" id="JAHGAW010000011">
    <property type="protein sequence ID" value="MBT2188590.1"/>
    <property type="molecule type" value="Genomic_DNA"/>
</dbReference>
<keyword evidence="4 5" id="KW-0173">Coenzyme A biosynthesis</keyword>
<evidence type="ECO:0000313" key="7">
    <source>
        <dbReference type="EMBL" id="MBT2188590.1"/>
    </source>
</evidence>
<organism evidence="7 8">
    <name type="scientific">Sphingobium nicotianae</name>
    <dbReference type="NCBI Taxonomy" id="2782607"/>
    <lineage>
        <taxon>Bacteria</taxon>
        <taxon>Pseudomonadati</taxon>
        <taxon>Pseudomonadota</taxon>
        <taxon>Alphaproteobacteria</taxon>
        <taxon>Sphingomonadales</taxon>
        <taxon>Sphingomonadaceae</taxon>
        <taxon>Sphingobium</taxon>
    </lineage>
</organism>
<keyword evidence="3 5" id="KW-0067">ATP-binding</keyword>
<evidence type="ECO:0000256" key="2">
    <source>
        <dbReference type="ARBA" id="ARBA00022741"/>
    </source>
</evidence>
<dbReference type="NCBIfam" id="TIGR00152">
    <property type="entry name" value="dephospho-CoA kinase"/>
    <property type="match status" value="1"/>
</dbReference>
<dbReference type="EC" id="2.7.1.24" evidence="5 6"/>
<dbReference type="InterPro" id="IPR001977">
    <property type="entry name" value="Depp_CoAkinase"/>
</dbReference>
<protein>
    <recommendedName>
        <fullName evidence="5 6">Dephospho-CoA kinase</fullName>
        <ecNumber evidence="5 6">2.7.1.24</ecNumber>
    </recommendedName>
    <alternativeName>
        <fullName evidence="5">Dephosphocoenzyme A kinase</fullName>
    </alternativeName>
</protein>
<comment type="pathway">
    <text evidence="5">Cofactor biosynthesis; coenzyme A biosynthesis; CoA from (R)-pantothenate: step 5/5.</text>
</comment>
<comment type="catalytic activity">
    <reaction evidence="5">
        <text>3'-dephospho-CoA + ATP = ADP + CoA + H(+)</text>
        <dbReference type="Rhea" id="RHEA:18245"/>
        <dbReference type="ChEBI" id="CHEBI:15378"/>
        <dbReference type="ChEBI" id="CHEBI:30616"/>
        <dbReference type="ChEBI" id="CHEBI:57287"/>
        <dbReference type="ChEBI" id="CHEBI:57328"/>
        <dbReference type="ChEBI" id="CHEBI:456216"/>
        <dbReference type="EC" id="2.7.1.24"/>
    </reaction>
</comment>
<evidence type="ECO:0000256" key="1">
    <source>
        <dbReference type="ARBA" id="ARBA00009018"/>
    </source>
</evidence>
<comment type="similarity">
    <text evidence="1 5">Belongs to the CoaE family.</text>
</comment>
<proteinExistence type="inferred from homology"/>
<dbReference type="InterPro" id="IPR027417">
    <property type="entry name" value="P-loop_NTPase"/>
</dbReference>
<evidence type="ECO:0000256" key="3">
    <source>
        <dbReference type="ARBA" id="ARBA00022840"/>
    </source>
</evidence>
<name>A0A9X1DE82_9SPHN</name>
<dbReference type="GO" id="GO:0005524">
    <property type="term" value="F:ATP binding"/>
    <property type="evidence" value="ECO:0007669"/>
    <property type="project" value="UniProtKB-UniRule"/>
</dbReference>
<dbReference type="PROSITE" id="PS51219">
    <property type="entry name" value="DPCK"/>
    <property type="match status" value="1"/>
</dbReference>
<gene>
    <name evidence="5 7" type="primary">coaE</name>
    <name evidence="7" type="ORF">KK488_16665</name>
</gene>
<evidence type="ECO:0000313" key="8">
    <source>
        <dbReference type="Proteomes" id="UP001138757"/>
    </source>
</evidence>
<dbReference type="PANTHER" id="PTHR10695:SF46">
    <property type="entry name" value="BIFUNCTIONAL COENZYME A SYNTHASE-RELATED"/>
    <property type="match status" value="1"/>
</dbReference>